<dbReference type="CDD" id="cd23799">
    <property type="entry name" value="UBCc_UBE2J"/>
    <property type="match status" value="1"/>
</dbReference>
<dbReference type="FunFam" id="3.10.110.10:FF:000056">
    <property type="entry name" value="ubiquitin-conjugating enzyme E2 32"/>
    <property type="match status" value="1"/>
</dbReference>
<dbReference type="SUPFAM" id="SSF54495">
    <property type="entry name" value="UBC-like"/>
    <property type="match status" value="1"/>
</dbReference>
<accession>A0A7I8IVI4</accession>
<proteinExistence type="predicted"/>
<dbReference type="Pfam" id="PF00179">
    <property type="entry name" value="UQ_con"/>
    <property type="match status" value="1"/>
</dbReference>
<dbReference type="InterPro" id="IPR016135">
    <property type="entry name" value="UBQ-conjugating_enzyme/RWD"/>
</dbReference>
<dbReference type="AlphaFoldDB" id="A0A7I8IVI4"/>
<protein>
    <recommendedName>
        <fullName evidence="2">UBC core domain-containing protein</fullName>
    </recommendedName>
</protein>
<dbReference type="PANTHER" id="PTHR24067">
    <property type="entry name" value="UBIQUITIN-CONJUGATING ENZYME E2"/>
    <property type="match status" value="1"/>
</dbReference>
<dbReference type="SMART" id="SM00212">
    <property type="entry name" value="UBCc"/>
    <property type="match status" value="1"/>
</dbReference>
<keyword evidence="1" id="KW-0472">Membrane</keyword>
<dbReference type="Proteomes" id="UP001189122">
    <property type="component" value="Unassembled WGS sequence"/>
</dbReference>
<dbReference type="PROSITE" id="PS50127">
    <property type="entry name" value="UBC_2"/>
    <property type="match status" value="1"/>
</dbReference>
<evidence type="ECO:0000313" key="4">
    <source>
        <dbReference type="Proteomes" id="UP001189122"/>
    </source>
</evidence>
<keyword evidence="1" id="KW-1133">Transmembrane helix</keyword>
<keyword evidence="4" id="KW-1185">Reference proteome</keyword>
<feature type="transmembrane region" description="Helical" evidence="1">
    <location>
        <begin position="249"/>
        <end position="270"/>
    </location>
</feature>
<sequence length="311" mass="34608">MQANPSDDFMKSTSHLLIRLLTPSFYQENIFEWQFAIRGPRDSEFEGGIYHGRIQLPAEYPFKPPSFMLLTPNGRFETQTKICLSISNHHPEHWQPSWSVRTALVALIAFMPTNPDGALGSLDYKKEERRALAIKSRGGAPRYGTPERQRLIDEIHEYMLNKSPPVPTPASAPALDQQPIQRHEEEAPADPPAAEPEQRIVEEVREVRVNAGAGRVRVSFSAGVRFKRRVAANADPAATAPKPVVDERWFTYAAVGLTIAIVALLMKKFLKVNGLAGYRRVCKVLRGGGGGEVPSGYCDSLLYIIVKGCLF</sequence>
<reference evidence="3 4" key="1">
    <citation type="submission" date="2019-12" db="EMBL/GenBank/DDBJ databases">
        <authorList>
            <person name="Scholz U."/>
            <person name="Mascher M."/>
            <person name="Fiebig A."/>
        </authorList>
    </citation>
    <scope>NUCLEOTIDE SEQUENCE</scope>
</reference>
<evidence type="ECO:0000256" key="1">
    <source>
        <dbReference type="SAM" id="Phobius"/>
    </source>
</evidence>
<evidence type="ECO:0000313" key="3">
    <source>
        <dbReference type="EMBL" id="CAA2622353.1"/>
    </source>
</evidence>
<dbReference type="EMBL" id="CACRZD030000006">
    <property type="protein sequence ID" value="CAA6662006.1"/>
    <property type="molecule type" value="Genomic_DNA"/>
</dbReference>
<gene>
    <name evidence="3" type="ORF">SI7747_06008400</name>
</gene>
<dbReference type="InterPro" id="IPR000608">
    <property type="entry name" value="UBC"/>
</dbReference>
<organism evidence="3">
    <name type="scientific">Spirodela intermedia</name>
    <name type="common">Intermediate duckweed</name>
    <dbReference type="NCBI Taxonomy" id="51605"/>
    <lineage>
        <taxon>Eukaryota</taxon>
        <taxon>Viridiplantae</taxon>
        <taxon>Streptophyta</taxon>
        <taxon>Embryophyta</taxon>
        <taxon>Tracheophyta</taxon>
        <taxon>Spermatophyta</taxon>
        <taxon>Magnoliopsida</taxon>
        <taxon>Liliopsida</taxon>
        <taxon>Araceae</taxon>
        <taxon>Lemnoideae</taxon>
        <taxon>Spirodela</taxon>
    </lineage>
</organism>
<keyword evidence="1" id="KW-0812">Transmembrane</keyword>
<feature type="domain" description="UBC core" evidence="2">
    <location>
        <begin position="1"/>
        <end position="156"/>
    </location>
</feature>
<dbReference type="EMBL" id="LR743593">
    <property type="protein sequence ID" value="CAA2622353.1"/>
    <property type="molecule type" value="Genomic_DNA"/>
</dbReference>
<name>A0A7I8IVI4_SPIIN</name>
<evidence type="ECO:0000259" key="2">
    <source>
        <dbReference type="PROSITE" id="PS50127"/>
    </source>
</evidence>
<dbReference type="Gene3D" id="3.10.110.10">
    <property type="entry name" value="Ubiquitin Conjugating Enzyme"/>
    <property type="match status" value="1"/>
</dbReference>
<dbReference type="InterPro" id="IPR050113">
    <property type="entry name" value="Ub_conjugating_enzyme"/>
</dbReference>